<keyword evidence="3" id="KW-0833">Ubl conjugation pathway</keyword>
<dbReference type="CDD" id="cd00200">
    <property type="entry name" value="WD40"/>
    <property type="match status" value="1"/>
</dbReference>
<dbReference type="AlphaFoldDB" id="A0A9P6Y5J2"/>
<dbReference type="PANTHER" id="PTHR19872:SF9">
    <property type="entry name" value="UBIQUITIN-BINDING SDF UBIQUITIN LIGASE COMPLEX SUBUNIT"/>
    <property type="match status" value="1"/>
</dbReference>
<dbReference type="SUPFAM" id="SSF81383">
    <property type="entry name" value="F-box domain"/>
    <property type="match status" value="1"/>
</dbReference>
<feature type="repeat" description="WD" evidence="4">
    <location>
        <begin position="322"/>
        <end position="362"/>
    </location>
</feature>
<dbReference type="OMA" id="CHVRTFE"/>
<dbReference type="Proteomes" id="UP000717996">
    <property type="component" value="Unassembled WGS sequence"/>
</dbReference>
<feature type="domain" description="F-box" evidence="5">
    <location>
        <begin position="88"/>
        <end position="134"/>
    </location>
</feature>
<evidence type="ECO:0000259" key="5">
    <source>
        <dbReference type="PROSITE" id="PS50181"/>
    </source>
</evidence>
<dbReference type="InterPro" id="IPR015943">
    <property type="entry name" value="WD40/YVTN_repeat-like_dom_sf"/>
</dbReference>
<dbReference type="InterPro" id="IPR001810">
    <property type="entry name" value="F-box_dom"/>
</dbReference>
<evidence type="ECO:0000256" key="4">
    <source>
        <dbReference type="PROSITE-ProRule" id="PRU00221"/>
    </source>
</evidence>
<gene>
    <name evidence="6" type="ORF">G6F51_008874</name>
</gene>
<comment type="caution">
    <text evidence="6">The sequence shown here is derived from an EMBL/GenBank/DDBJ whole genome shotgun (WGS) entry which is preliminary data.</text>
</comment>
<dbReference type="InterPro" id="IPR036047">
    <property type="entry name" value="F-box-like_dom_sf"/>
</dbReference>
<evidence type="ECO:0000313" key="7">
    <source>
        <dbReference type="Proteomes" id="UP000717996"/>
    </source>
</evidence>
<proteinExistence type="predicted"/>
<evidence type="ECO:0000256" key="2">
    <source>
        <dbReference type="ARBA" id="ARBA00022737"/>
    </source>
</evidence>
<dbReference type="PROSITE" id="PS50181">
    <property type="entry name" value="FBOX"/>
    <property type="match status" value="1"/>
</dbReference>
<evidence type="ECO:0000256" key="3">
    <source>
        <dbReference type="ARBA" id="ARBA00022786"/>
    </source>
</evidence>
<accession>A0A9P6Y5J2</accession>
<evidence type="ECO:0000313" key="6">
    <source>
        <dbReference type="EMBL" id="KAG1539869.1"/>
    </source>
</evidence>
<dbReference type="SUPFAM" id="SSF50998">
    <property type="entry name" value="Quinoprotein alcohol dehydrogenase-like"/>
    <property type="match status" value="1"/>
</dbReference>
<dbReference type="EMBL" id="JAANIT010001529">
    <property type="protein sequence ID" value="KAG1539869.1"/>
    <property type="molecule type" value="Genomic_DNA"/>
</dbReference>
<dbReference type="PRINTS" id="PR00320">
    <property type="entry name" value="GPROTEINBRPT"/>
</dbReference>
<dbReference type="InterPro" id="IPR011047">
    <property type="entry name" value="Quinoprotein_ADH-like_sf"/>
</dbReference>
<keyword evidence="1 4" id="KW-0853">WD repeat</keyword>
<dbReference type="SMART" id="SM00256">
    <property type="entry name" value="FBOX"/>
    <property type="match status" value="1"/>
</dbReference>
<dbReference type="PROSITE" id="PS00678">
    <property type="entry name" value="WD_REPEATS_1"/>
    <property type="match status" value="3"/>
</dbReference>
<dbReference type="PANTHER" id="PTHR19872">
    <property type="entry name" value="UBIQUITIN LIGASE SPECIFICITY FACTOR/HREP PROTEIN"/>
    <property type="match status" value="1"/>
</dbReference>
<reference evidence="6" key="1">
    <citation type="journal article" date="2020" name="Microb. Genom.">
        <title>Genetic diversity of clinical and environmental Mucorales isolates obtained from an investigation of mucormycosis cases among solid organ transplant recipients.</title>
        <authorList>
            <person name="Nguyen M.H."/>
            <person name="Kaul D."/>
            <person name="Muto C."/>
            <person name="Cheng S.J."/>
            <person name="Richter R.A."/>
            <person name="Bruno V.M."/>
            <person name="Liu G."/>
            <person name="Beyhan S."/>
            <person name="Sundermann A.J."/>
            <person name="Mounaud S."/>
            <person name="Pasculle A.W."/>
            <person name="Nierman W.C."/>
            <person name="Driscoll E."/>
            <person name="Cumbie R."/>
            <person name="Clancy C.J."/>
            <person name="Dupont C.L."/>
        </authorList>
    </citation>
    <scope>NUCLEOTIDE SEQUENCE</scope>
    <source>
        <strain evidence="6">GL16</strain>
    </source>
</reference>
<feature type="repeat" description="WD" evidence="4">
    <location>
        <begin position="392"/>
        <end position="414"/>
    </location>
</feature>
<feature type="repeat" description="WD" evidence="4">
    <location>
        <begin position="243"/>
        <end position="282"/>
    </location>
</feature>
<dbReference type="InterPro" id="IPR051075">
    <property type="entry name" value="SCF_subunit_WD-repeat"/>
</dbReference>
<sequence>MNCNTTYCYRHTPELIQTRNKDDFNTIKLQKDLEQLSTEEQQCINTAWNLFKQASSSSRLLILKGILSNACTPQLSFLSTAVTPLLSADFSLVFPREITVQIFRYLDASSLCAAAQVNRRWRRIADDDTLWHRLCEQHINKKCTRCGWGLPLLPPARKRPRQETTASEGHKRRRPWKEVYSERLVVERHWRRNTAKHSTFQRQHEAAISCLQLSEPHNLLMTGSIDKTVTVWNLETGQVLRKLKGHSRPIQTLQFDDTKLVTGSMDHTLRIWNYHTGQCIRTLEGHTEGVVHLHFNCRLLASGSADATIKVWNFQTGECFTLTGHTQAVQHVQIYQSTQLVSSSQDSTIRLWDLDKRLCLRTFQGHMAPVLTAIPSMSHFLHTFSDKREDVLISGSLDHTIKVWSIETGQCLQTLFGHIQGVRALAYDKLRLISGSLDGSLKLWDSQNGLPMYSLQPSTAPVTAVGLSDTKVISADDQGDIHVWDFGCC</sequence>
<dbReference type="Gene3D" id="2.130.10.10">
    <property type="entry name" value="YVTN repeat-like/Quinoprotein amine dehydrogenase"/>
    <property type="match status" value="3"/>
</dbReference>
<feature type="repeat" description="WD" evidence="4">
    <location>
        <begin position="283"/>
        <end position="322"/>
    </location>
</feature>
<dbReference type="CDD" id="cd22147">
    <property type="entry name" value="F-box_SpPof1-like"/>
    <property type="match status" value="1"/>
</dbReference>
<dbReference type="InterPro" id="IPR001680">
    <property type="entry name" value="WD40_rpt"/>
</dbReference>
<feature type="repeat" description="WD" evidence="4">
    <location>
        <begin position="415"/>
        <end position="454"/>
    </location>
</feature>
<dbReference type="InterPro" id="IPR020472">
    <property type="entry name" value="WD40_PAC1"/>
</dbReference>
<dbReference type="OrthoDB" id="5580488at2759"/>
<name>A0A9P6Y5J2_RHIOR</name>
<dbReference type="InterPro" id="IPR019775">
    <property type="entry name" value="WD40_repeat_CS"/>
</dbReference>
<dbReference type="Pfam" id="PF12937">
    <property type="entry name" value="F-box-like"/>
    <property type="match status" value="1"/>
</dbReference>
<dbReference type="SMART" id="SM00320">
    <property type="entry name" value="WD40"/>
    <property type="match status" value="7"/>
</dbReference>
<keyword evidence="2" id="KW-0677">Repeat</keyword>
<protein>
    <recommendedName>
        <fullName evidence="5">F-box domain-containing protein</fullName>
    </recommendedName>
</protein>
<organism evidence="6 7">
    <name type="scientific">Rhizopus oryzae</name>
    <name type="common">Mucormycosis agent</name>
    <name type="synonym">Rhizopus arrhizus var. delemar</name>
    <dbReference type="NCBI Taxonomy" id="64495"/>
    <lineage>
        <taxon>Eukaryota</taxon>
        <taxon>Fungi</taxon>
        <taxon>Fungi incertae sedis</taxon>
        <taxon>Mucoromycota</taxon>
        <taxon>Mucoromycotina</taxon>
        <taxon>Mucoromycetes</taxon>
        <taxon>Mucorales</taxon>
        <taxon>Mucorineae</taxon>
        <taxon>Rhizopodaceae</taxon>
        <taxon>Rhizopus</taxon>
    </lineage>
</organism>
<dbReference type="PROSITE" id="PS50294">
    <property type="entry name" value="WD_REPEATS_REGION"/>
    <property type="match status" value="5"/>
</dbReference>
<dbReference type="Gene3D" id="1.20.1280.50">
    <property type="match status" value="1"/>
</dbReference>
<evidence type="ECO:0000256" key="1">
    <source>
        <dbReference type="ARBA" id="ARBA00022574"/>
    </source>
</evidence>
<dbReference type="PROSITE" id="PS50082">
    <property type="entry name" value="WD_REPEATS_2"/>
    <property type="match status" value="6"/>
</dbReference>
<feature type="repeat" description="WD" evidence="4">
    <location>
        <begin position="201"/>
        <end position="242"/>
    </location>
</feature>
<dbReference type="Pfam" id="PF00400">
    <property type="entry name" value="WD40"/>
    <property type="match status" value="6"/>
</dbReference>